<dbReference type="EMBL" id="VHII01000020">
    <property type="protein sequence ID" value="KAF1375264.1"/>
    <property type="molecule type" value="Genomic_DNA"/>
</dbReference>
<accession>A0A6A5EGV2</accession>
<evidence type="ECO:0000256" key="2">
    <source>
        <dbReference type="ARBA" id="ARBA00023136"/>
    </source>
</evidence>
<dbReference type="AlphaFoldDB" id="A0A6A5EGV2"/>
<dbReference type="InterPro" id="IPR013783">
    <property type="entry name" value="Ig-like_fold"/>
</dbReference>
<keyword evidence="2" id="KW-0472">Membrane</keyword>
<dbReference type="GO" id="GO:0050852">
    <property type="term" value="P:T cell receptor signaling pathway"/>
    <property type="evidence" value="ECO:0007669"/>
    <property type="project" value="TreeGrafter"/>
</dbReference>
<dbReference type="PANTHER" id="PTHR24100">
    <property type="entry name" value="BUTYROPHILIN"/>
    <property type="match status" value="1"/>
</dbReference>
<evidence type="ECO:0000256" key="3">
    <source>
        <dbReference type="ARBA" id="ARBA00023319"/>
    </source>
</evidence>
<gene>
    <name evidence="4" type="ORF">PFLUV_G00237770</name>
</gene>
<keyword evidence="5" id="KW-1185">Reference proteome</keyword>
<dbReference type="SUPFAM" id="SSF48726">
    <property type="entry name" value="Immunoglobulin"/>
    <property type="match status" value="2"/>
</dbReference>
<evidence type="ECO:0000313" key="5">
    <source>
        <dbReference type="Proteomes" id="UP000465112"/>
    </source>
</evidence>
<dbReference type="GO" id="GO:0001817">
    <property type="term" value="P:regulation of cytokine production"/>
    <property type="evidence" value="ECO:0007669"/>
    <property type="project" value="TreeGrafter"/>
</dbReference>
<evidence type="ECO:0000313" key="4">
    <source>
        <dbReference type="EMBL" id="KAF1375264.1"/>
    </source>
</evidence>
<comment type="caution">
    <text evidence="4">The sequence shown here is derived from an EMBL/GenBank/DDBJ whole genome shotgun (WGS) entry which is preliminary data.</text>
</comment>
<evidence type="ECO:0000256" key="1">
    <source>
        <dbReference type="ARBA" id="ARBA00004370"/>
    </source>
</evidence>
<comment type="subcellular location">
    <subcellularLocation>
        <location evidence="1">Membrane</location>
    </subcellularLocation>
</comment>
<name>A0A6A5EGV2_PERFL</name>
<dbReference type="Gene3D" id="2.60.40.10">
    <property type="entry name" value="Immunoglobulins"/>
    <property type="match status" value="2"/>
</dbReference>
<dbReference type="InterPro" id="IPR036179">
    <property type="entry name" value="Ig-like_dom_sf"/>
</dbReference>
<dbReference type="GO" id="GO:0005102">
    <property type="term" value="F:signaling receptor binding"/>
    <property type="evidence" value="ECO:0007669"/>
    <property type="project" value="TreeGrafter"/>
</dbReference>
<dbReference type="Proteomes" id="UP000465112">
    <property type="component" value="Chromosome 20"/>
</dbReference>
<dbReference type="GO" id="GO:0009897">
    <property type="term" value="C:external side of plasma membrane"/>
    <property type="evidence" value="ECO:0007669"/>
    <property type="project" value="TreeGrafter"/>
</dbReference>
<organism evidence="4 5">
    <name type="scientific">Perca fluviatilis</name>
    <name type="common">European perch</name>
    <dbReference type="NCBI Taxonomy" id="8168"/>
    <lineage>
        <taxon>Eukaryota</taxon>
        <taxon>Metazoa</taxon>
        <taxon>Chordata</taxon>
        <taxon>Craniata</taxon>
        <taxon>Vertebrata</taxon>
        <taxon>Euteleostomi</taxon>
        <taxon>Actinopterygii</taxon>
        <taxon>Neopterygii</taxon>
        <taxon>Teleostei</taxon>
        <taxon>Neoteleostei</taxon>
        <taxon>Acanthomorphata</taxon>
        <taxon>Eupercaria</taxon>
        <taxon>Perciformes</taxon>
        <taxon>Percoidei</taxon>
        <taxon>Percidae</taxon>
        <taxon>Percinae</taxon>
        <taxon>Perca</taxon>
    </lineage>
</organism>
<keyword evidence="3" id="KW-0393">Immunoglobulin domain</keyword>
<dbReference type="InterPro" id="IPR050504">
    <property type="entry name" value="IgSF_BTN/MOG"/>
</dbReference>
<evidence type="ECO:0008006" key="6">
    <source>
        <dbReference type="Google" id="ProtNLM"/>
    </source>
</evidence>
<protein>
    <recommendedName>
        <fullName evidence="6">Immunoglobulin V-set domain-containing protein</fullName>
    </recommendedName>
</protein>
<proteinExistence type="predicted"/>
<sequence length="142" mass="17088">MIVHEYRNGYPIRQDKFYSNRTDLERHRATMGDFSLTLKDPCFRDIGTYICTVYKNREIHTQKVVRLKFKDRTSFTATARNLAQHQLGIGDFSLTLRNPCFRDSGTYICTIHKNRNIYTQKVVQLEFKEGWWSWILRRAFRR</sequence>
<reference evidence="4 5" key="1">
    <citation type="submission" date="2019-06" db="EMBL/GenBank/DDBJ databases">
        <title>A chromosome-scale genome assembly of the European perch, Perca fluviatilis.</title>
        <authorList>
            <person name="Roques C."/>
            <person name="Zahm M."/>
            <person name="Cabau C."/>
            <person name="Klopp C."/>
            <person name="Bouchez O."/>
            <person name="Donnadieu C."/>
            <person name="Kuhl H."/>
            <person name="Gislard M."/>
            <person name="Guendouz S."/>
            <person name="Journot L."/>
            <person name="Haffray P."/>
            <person name="Bestin A."/>
            <person name="Morvezen R."/>
            <person name="Feron R."/>
            <person name="Wen M."/>
            <person name="Jouanno E."/>
            <person name="Herpin A."/>
            <person name="Schartl M."/>
            <person name="Postlethwait J."/>
            <person name="Schaerlinger B."/>
            <person name="Chardard D."/>
            <person name="Lecocq T."/>
            <person name="Poncet C."/>
            <person name="Jaffrelo L."/>
            <person name="Lampietro C."/>
            <person name="Guiguen Y."/>
        </authorList>
    </citation>
    <scope>NUCLEOTIDE SEQUENCE [LARGE SCALE GENOMIC DNA]</scope>
    <source>
        <tissue evidence="4">Blood</tissue>
    </source>
</reference>